<dbReference type="RefSeq" id="WP_090700618.1">
    <property type="nucleotide sequence ID" value="NZ_FNHH01000004.1"/>
</dbReference>
<dbReference type="EMBL" id="FNHH01000004">
    <property type="protein sequence ID" value="SDL96143.1"/>
    <property type="molecule type" value="Genomic_DNA"/>
</dbReference>
<dbReference type="AlphaFoldDB" id="A0A1G9PC69"/>
<gene>
    <name evidence="1" type="ORF">SAMN05421813_10464</name>
</gene>
<dbReference type="Proteomes" id="UP000199226">
    <property type="component" value="Unassembled WGS sequence"/>
</dbReference>
<dbReference type="Pfam" id="PF13376">
    <property type="entry name" value="OmdA"/>
    <property type="match status" value="1"/>
</dbReference>
<evidence type="ECO:0000313" key="1">
    <source>
        <dbReference type="EMBL" id="SDL96143.1"/>
    </source>
</evidence>
<evidence type="ECO:0000313" key="2">
    <source>
        <dbReference type="Proteomes" id="UP000199226"/>
    </source>
</evidence>
<name>A0A1G9PC69_9SPHI</name>
<dbReference type="STRING" id="990371.SAMN05421813_10464"/>
<reference evidence="2" key="1">
    <citation type="submission" date="2016-10" db="EMBL/GenBank/DDBJ databases">
        <authorList>
            <person name="Varghese N."/>
            <person name="Submissions S."/>
        </authorList>
    </citation>
    <scope>NUCLEOTIDE SEQUENCE [LARGE SCALE GENOMIC DNA]</scope>
    <source>
        <strain evidence="2">DSM 24536</strain>
    </source>
</reference>
<sequence>MAGSKVLSFNVHLEPVEGPMVHHVIIVPDEFSKQFITGKGSACILCSIGQQPEFPCALIPRHERFVIIASKKLIKEHNLQLEIPFRISIRIDPGNGLELPEEFSEVLAQDEFAFQAYEALNDGGKRGYIYYIRQGKSIDTRIKRSMEIAEKLKQRHGSKQ</sequence>
<organism evidence="1 2">
    <name type="scientific">Daejeonella rubra</name>
    <dbReference type="NCBI Taxonomy" id="990371"/>
    <lineage>
        <taxon>Bacteria</taxon>
        <taxon>Pseudomonadati</taxon>
        <taxon>Bacteroidota</taxon>
        <taxon>Sphingobacteriia</taxon>
        <taxon>Sphingobacteriales</taxon>
        <taxon>Sphingobacteriaceae</taxon>
        <taxon>Daejeonella</taxon>
    </lineage>
</organism>
<keyword evidence="2" id="KW-1185">Reference proteome</keyword>
<dbReference type="OrthoDB" id="959664at2"/>
<accession>A0A1G9PC69</accession>
<protein>
    <submittedName>
        <fullName evidence="1">Bacteriocin-protection, YdeI or OmpD-Associated</fullName>
    </submittedName>
</protein>
<proteinExistence type="predicted"/>